<keyword evidence="2" id="KW-0274">FAD</keyword>
<protein>
    <submittedName>
        <fullName evidence="5">Xanthine dehydrogenase family protein subunit M</fullName>
    </submittedName>
</protein>
<dbReference type="InterPro" id="IPR016166">
    <property type="entry name" value="FAD-bd_PCMH"/>
</dbReference>
<dbReference type="Gene3D" id="3.30.390.50">
    <property type="entry name" value="CO dehydrogenase flavoprotein, C-terminal domain"/>
    <property type="match status" value="1"/>
</dbReference>
<dbReference type="OrthoDB" id="9793944at2"/>
<dbReference type="SMART" id="SM01092">
    <property type="entry name" value="CO_deh_flav_C"/>
    <property type="match status" value="1"/>
</dbReference>
<keyword evidence="3" id="KW-0560">Oxidoreductase</keyword>
<dbReference type="PANTHER" id="PTHR42659:SF2">
    <property type="entry name" value="XANTHINE DEHYDROGENASE SUBUNIT C-RELATED"/>
    <property type="match status" value="1"/>
</dbReference>
<proteinExistence type="predicted"/>
<evidence type="ECO:0000256" key="3">
    <source>
        <dbReference type="ARBA" id="ARBA00023002"/>
    </source>
</evidence>
<dbReference type="InterPro" id="IPR016169">
    <property type="entry name" value="FAD-bd_PCMH_sub2"/>
</dbReference>
<dbReference type="InterPro" id="IPR036683">
    <property type="entry name" value="CO_DH_flav_C_dom_sf"/>
</dbReference>
<organism evidence="5 6">
    <name type="scientific">Dankookia rubra</name>
    <dbReference type="NCBI Taxonomy" id="1442381"/>
    <lineage>
        <taxon>Bacteria</taxon>
        <taxon>Pseudomonadati</taxon>
        <taxon>Pseudomonadota</taxon>
        <taxon>Alphaproteobacteria</taxon>
        <taxon>Acetobacterales</taxon>
        <taxon>Roseomonadaceae</taxon>
        <taxon>Dankookia</taxon>
    </lineage>
</organism>
<gene>
    <name evidence="5" type="ORF">E2C06_00470</name>
</gene>
<dbReference type="SUPFAM" id="SSF56176">
    <property type="entry name" value="FAD-binding/transporter-associated domain-like"/>
    <property type="match status" value="1"/>
</dbReference>
<dbReference type="PROSITE" id="PS51387">
    <property type="entry name" value="FAD_PCMH"/>
    <property type="match status" value="1"/>
</dbReference>
<dbReference type="Proteomes" id="UP000295096">
    <property type="component" value="Unassembled WGS sequence"/>
</dbReference>
<sequence length="264" mass="27394">MYDFAYHKPTSVADAVKILSADPDARPISGGQTLLPALKHRLNKPTSVVDLSGIAELKGIKRNGDTLVIGALAKHVEVSNSPEVKAAIPALAMMAGTIGDTQVRNRGTIGGSVANNDPAADYPSAVLGLGATVVTDKRRIAADDFFQGMFTTALEPGELLVAIEFPIPEKAGYAKMRNPASRYVMAGVFVAKTTSGVRVVVNGAGPGVFRQAEMEKALSASWSEAAVAGIKQSADGLNGDIHGSAEYRAHLVTVMAKRAVAAAG</sequence>
<comment type="caution">
    <text evidence="5">The sequence shown here is derived from an EMBL/GenBank/DDBJ whole genome shotgun (WGS) entry which is preliminary data.</text>
</comment>
<dbReference type="EMBL" id="SMSJ01000001">
    <property type="protein sequence ID" value="TDH64453.1"/>
    <property type="molecule type" value="Genomic_DNA"/>
</dbReference>
<evidence type="ECO:0000313" key="5">
    <source>
        <dbReference type="EMBL" id="TDH64453.1"/>
    </source>
</evidence>
<dbReference type="InterPro" id="IPR016167">
    <property type="entry name" value="FAD-bd_PCMH_sub1"/>
</dbReference>
<dbReference type="Gene3D" id="3.30.465.10">
    <property type="match status" value="1"/>
</dbReference>
<dbReference type="PANTHER" id="PTHR42659">
    <property type="entry name" value="XANTHINE DEHYDROGENASE SUBUNIT C-RELATED"/>
    <property type="match status" value="1"/>
</dbReference>
<dbReference type="GO" id="GO:0016491">
    <property type="term" value="F:oxidoreductase activity"/>
    <property type="evidence" value="ECO:0007669"/>
    <property type="project" value="UniProtKB-KW"/>
</dbReference>
<reference evidence="5 6" key="1">
    <citation type="journal article" date="2016" name="J. Microbiol.">
        <title>Dankookia rubra gen. nov., sp. nov., an alphaproteobacterium isolated from sediment of a shallow stream.</title>
        <authorList>
            <person name="Kim W.H."/>
            <person name="Kim D.H."/>
            <person name="Kang K."/>
            <person name="Ahn T.Y."/>
        </authorList>
    </citation>
    <scope>NUCLEOTIDE SEQUENCE [LARGE SCALE GENOMIC DNA]</scope>
    <source>
        <strain evidence="5 6">JCM30602</strain>
    </source>
</reference>
<dbReference type="Gene3D" id="3.30.43.10">
    <property type="entry name" value="Uridine Diphospho-n-acetylenolpyruvylglucosamine Reductase, domain 2"/>
    <property type="match status" value="1"/>
</dbReference>
<keyword evidence="6" id="KW-1185">Reference proteome</keyword>
<feature type="domain" description="FAD-binding PCMH-type" evidence="4">
    <location>
        <begin position="1"/>
        <end position="170"/>
    </location>
</feature>
<dbReference type="Pfam" id="PF03450">
    <property type="entry name" value="CO_deh_flav_C"/>
    <property type="match status" value="1"/>
</dbReference>
<dbReference type="GO" id="GO:0071949">
    <property type="term" value="F:FAD binding"/>
    <property type="evidence" value="ECO:0007669"/>
    <property type="project" value="InterPro"/>
</dbReference>
<dbReference type="InterPro" id="IPR051312">
    <property type="entry name" value="Diverse_Substr_Oxidored"/>
</dbReference>
<dbReference type="RefSeq" id="WP_133286609.1">
    <property type="nucleotide sequence ID" value="NZ_SMSJ01000001.1"/>
</dbReference>
<evidence type="ECO:0000256" key="1">
    <source>
        <dbReference type="ARBA" id="ARBA00022630"/>
    </source>
</evidence>
<evidence type="ECO:0000313" key="6">
    <source>
        <dbReference type="Proteomes" id="UP000295096"/>
    </source>
</evidence>
<dbReference type="AlphaFoldDB" id="A0A4R5QMU2"/>
<dbReference type="InterPro" id="IPR002346">
    <property type="entry name" value="Mopterin_DH_FAD-bd"/>
</dbReference>
<dbReference type="InterPro" id="IPR005107">
    <property type="entry name" value="CO_DH_flav_C"/>
</dbReference>
<dbReference type="InterPro" id="IPR036318">
    <property type="entry name" value="FAD-bd_PCMH-like_sf"/>
</dbReference>
<dbReference type="FunFam" id="3.30.465.10:FF:000017">
    <property type="entry name" value="Xanthine dehydrogenase, FAD binding subunit"/>
    <property type="match status" value="1"/>
</dbReference>
<evidence type="ECO:0000256" key="2">
    <source>
        <dbReference type="ARBA" id="ARBA00022827"/>
    </source>
</evidence>
<dbReference type="Pfam" id="PF00941">
    <property type="entry name" value="FAD_binding_5"/>
    <property type="match status" value="1"/>
</dbReference>
<name>A0A4R5QMU2_9PROT</name>
<evidence type="ECO:0000259" key="4">
    <source>
        <dbReference type="PROSITE" id="PS51387"/>
    </source>
</evidence>
<dbReference type="SUPFAM" id="SSF55447">
    <property type="entry name" value="CO dehydrogenase flavoprotein C-terminal domain-like"/>
    <property type="match status" value="1"/>
</dbReference>
<keyword evidence="1" id="KW-0285">Flavoprotein</keyword>
<accession>A0A4R5QMU2</accession>